<sequence>MVIVYIVILLHSSFKTASAQSPKKAKVFAYDMFDEGVHSSFLFNGSSSIDFPALQLTPDTYNEAFKLPRKSGRIMYKHPFRLWLSDDIENDVASFNTSFVINNYRMKEWPAGEGLAFLIAPDHIIPENSYGQWLGLTNETIDGDPTNHIVAIEFDSKSQEEFDPDGDHIGLNINSIKSKTTVPLNDSGFDLAPDMDANYSVWIDYNGKSKVLEVYMARYVLPSVEKPSKPLLKETINLKDHVKDKSYFGFAASTGDPDIQLNCILKWNLEVDDLRPRKDMKRLNIGIGVGVPAILVLALCGLKLGLVYLKKRKRASDEESILHGTLKRLPGIPREFKYRDLKKATNNFNESMKLGQGGFGVVYRGILHEKANDTSTGVAATVQVAVKKFSRDNVHGKDDFFAELTIIHRLRHKHLVRLLGWSHEKGKLLLVYEFMPNGSLEKHLYDSSNQNTLHWRHRYKILTGVASALHYLHNEFDQKVVHRDLKASNILLDSDYNARLGDFGLARVLDNDRNSYAELELGGVPGTMGYVAPECFHTGKATPESDVYGFGAVVLEVVSGRTPGVRVPYEQQNYSLVDWVWMLHREGRIQEAVDERLYDDYDVDEAKRLLLLGLACSHPTDSERPQTPAIYQIISGNSPTPCVPPFKPVFTWPSMVSTFSSSDTTFSSITLSSGAQGEN</sequence>
<accession>A0A8K0DVC0</accession>
<dbReference type="Pfam" id="PF00139">
    <property type="entry name" value="Lectin_legB"/>
    <property type="match status" value="1"/>
</dbReference>
<evidence type="ECO:0000256" key="3">
    <source>
        <dbReference type="ARBA" id="ARBA00008536"/>
    </source>
</evidence>
<dbReference type="Gene3D" id="3.30.200.20">
    <property type="entry name" value="Phosphorylase Kinase, domain 1"/>
    <property type="match status" value="1"/>
</dbReference>
<keyword evidence="10 16" id="KW-0547">Nucleotide-binding</keyword>
<dbReference type="GO" id="GO:0004674">
    <property type="term" value="F:protein serine/threonine kinase activity"/>
    <property type="evidence" value="ECO:0007669"/>
    <property type="project" value="UniProtKB-KW"/>
</dbReference>
<keyword evidence="14 17" id="KW-0472">Membrane</keyword>
<feature type="transmembrane region" description="Helical" evidence="17">
    <location>
        <begin position="285"/>
        <end position="309"/>
    </location>
</feature>
<comment type="caution">
    <text evidence="20">The sequence shown here is derived from an EMBL/GenBank/DDBJ whole genome shotgun (WGS) entry which is preliminary data.</text>
</comment>
<evidence type="ECO:0000256" key="17">
    <source>
        <dbReference type="SAM" id="Phobius"/>
    </source>
</evidence>
<protein>
    <recommendedName>
        <fullName evidence="19">Protein kinase domain-containing protein</fullName>
    </recommendedName>
</protein>
<evidence type="ECO:0000256" key="13">
    <source>
        <dbReference type="ARBA" id="ARBA00022989"/>
    </source>
</evidence>
<evidence type="ECO:0000256" key="16">
    <source>
        <dbReference type="PROSITE-ProRule" id="PRU10141"/>
    </source>
</evidence>
<evidence type="ECO:0000313" key="21">
    <source>
        <dbReference type="Proteomes" id="UP000796880"/>
    </source>
</evidence>
<evidence type="ECO:0000256" key="2">
    <source>
        <dbReference type="ARBA" id="ARBA00007606"/>
    </source>
</evidence>
<dbReference type="SUPFAM" id="SSF56112">
    <property type="entry name" value="Protein kinase-like (PK-like)"/>
    <property type="match status" value="1"/>
</dbReference>
<evidence type="ECO:0000256" key="9">
    <source>
        <dbReference type="ARBA" id="ARBA00022734"/>
    </source>
</evidence>
<evidence type="ECO:0000256" key="14">
    <source>
        <dbReference type="ARBA" id="ARBA00023136"/>
    </source>
</evidence>
<keyword evidence="6" id="KW-0808">Transferase</keyword>
<evidence type="ECO:0000313" key="20">
    <source>
        <dbReference type="EMBL" id="KAF3434924.1"/>
    </source>
</evidence>
<dbReference type="GO" id="GO:0016020">
    <property type="term" value="C:membrane"/>
    <property type="evidence" value="ECO:0007669"/>
    <property type="project" value="UniProtKB-SubCell"/>
</dbReference>
<dbReference type="InterPro" id="IPR011009">
    <property type="entry name" value="Kinase-like_dom_sf"/>
</dbReference>
<evidence type="ECO:0000256" key="8">
    <source>
        <dbReference type="ARBA" id="ARBA00022729"/>
    </source>
</evidence>
<feature type="domain" description="Protein kinase" evidence="19">
    <location>
        <begin position="348"/>
        <end position="621"/>
    </location>
</feature>
<dbReference type="SUPFAM" id="SSF49899">
    <property type="entry name" value="Concanavalin A-like lectins/glucanases"/>
    <property type="match status" value="1"/>
</dbReference>
<comment type="similarity">
    <text evidence="3">In the N-terminal section; belongs to the leguminous lectin family.</text>
</comment>
<keyword evidence="15" id="KW-0675">Receptor</keyword>
<evidence type="ECO:0000256" key="7">
    <source>
        <dbReference type="ARBA" id="ARBA00022692"/>
    </source>
</evidence>
<dbReference type="GO" id="GO:0005524">
    <property type="term" value="F:ATP binding"/>
    <property type="evidence" value="ECO:0007669"/>
    <property type="project" value="UniProtKB-UniRule"/>
</dbReference>
<dbReference type="Gene3D" id="1.10.510.10">
    <property type="entry name" value="Transferase(Phosphotransferase) domain 1"/>
    <property type="match status" value="1"/>
</dbReference>
<evidence type="ECO:0000256" key="18">
    <source>
        <dbReference type="SAM" id="SignalP"/>
    </source>
</evidence>
<dbReference type="InterPro" id="IPR017441">
    <property type="entry name" value="Protein_kinase_ATP_BS"/>
</dbReference>
<feature type="signal peptide" evidence="18">
    <location>
        <begin position="1"/>
        <end position="19"/>
    </location>
</feature>
<evidence type="ECO:0000256" key="6">
    <source>
        <dbReference type="ARBA" id="ARBA00022679"/>
    </source>
</evidence>
<dbReference type="InterPro" id="IPR000719">
    <property type="entry name" value="Prot_kinase_dom"/>
</dbReference>
<comment type="similarity">
    <text evidence="4">In the C-terminal section; belongs to the protein kinase superfamily. Ser/Thr protein kinase family.</text>
</comment>
<keyword evidence="8 18" id="KW-0732">Signal</keyword>
<dbReference type="EMBL" id="VOIH02000010">
    <property type="protein sequence ID" value="KAF3434924.1"/>
    <property type="molecule type" value="Genomic_DNA"/>
</dbReference>
<dbReference type="InterPro" id="IPR001220">
    <property type="entry name" value="Legume_lectin_dom"/>
</dbReference>
<dbReference type="SMART" id="SM00220">
    <property type="entry name" value="S_TKc"/>
    <property type="match status" value="1"/>
</dbReference>
<keyword evidence="12 16" id="KW-0067">ATP-binding</keyword>
<dbReference type="InterPro" id="IPR008271">
    <property type="entry name" value="Ser/Thr_kinase_AS"/>
</dbReference>
<dbReference type="GO" id="GO:0030246">
    <property type="term" value="F:carbohydrate binding"/>
    <property type="evidence" value="ECO:0007669"/>
    <property type="project" value="UniProtKB-KW"/>
</dbReference>
<name>A0A8K0DVC0_9ROSA</name>
<evidence type="ECO:0000256" key="5">
    <source>
        <dbReference type="ARBA" id="ARBA00022527"/>
    </source>
</evidence>
<dbReference type="FunFam" id="3.30.200.20:FF:000320">
    <property type="entry name" value="probable L-type lectin-domain containing receptor kinase S.5"/>
    <property type="match status" value="1"/>
</dbReference>
<dbReference type="CDD" id="cd14066">
    <property type="entry name" value="STKc_IRAK"/>
    <property type="match status" value="1"/>
</dbReference>
<dbReference type="PROSITE" id="PS00107">
    <property type="entry name" value="PROTEIN_KINASE_ATP"/>
    <property type="match status" value="1"/>
</dbReference>
<keyword evidence="5" id="KW-0723">Serine/threonine-protein kinase</keyword>
<feature type="binding site" evidence="16">
    <location>
        <position position="387"/>
    </location>
    <ligand>
        <name>ATP</name>
        <dbReference type="ChEBI" id="CHEBI:30616"/>
    </ligand>
</feature>
<dbReference type="GO" id="GO:0051707">
    <property type="term" value="P:response to other organism"/>
    <property type="evidence" value="ECO:0007669"/>
    <property type="project" value="UniProtKB-ARBA"/>
</dbReference>
<evidence type="ECO:0000256" key="12">
    <source>
        <dbReference type="ARBA" id="ARBA00022840"/>
    </source>
</evidence>
<keyword evidence="11" id="KW-0418">Kinase</keyword>
<dbReference type="CDD" id="cd06899">
    <property type="entry name" value="lectin_legume_LecRK_Arcelin_ConA"/>
    <property type="match status" value="1"/>
</dbReference>
<gene>
    <name evidence="20" type="ORF">FNV43_RR22011</name>
</gene>
<organism evidence="20 21">
    <name type="scientific">Rhamnella rubrinervis</name>
    <dbReference type="NCBI Taxonomy" id="2594499"/>
    <lineage>
        <taxon>Eukaryota</taxon>
        <taxon>Viridiplantae</taxon>
        <taxon>Streptophyta</taxon>
        <taxon>Embryophyta</taxon>
        <taxon>Tracheophyta</taxon>
        <taxon>Spermatophyta</taxon>
        <taxon>Magnoliopsida</taxon>
        <taxon>eudicotyledons</taxon>
        <taxon>Gunneridae</taxon>
        <taxon>Pentapetalae</taxon>
        <taxon>rosids</taxon>
        <taxon>fabids</taxon>
        <taxon>Rosales</taxon>
        <taxon>Rhamnaceae</taxon>
        <taxon>rhamnoid group</taxon>
        <taxon>Rhamneae</taxon>
        <taxon>Rhamnella</taxon>
    </lineage>
</organism>
<keyword evidence="7 17" id="KW-0812">Transmembrane</keyword>
<comment type="similarity">
    <text evidence="2">Belongs to the leguminous lectin family.</text>
</comment>
<dbReference type="InterPro" id="IPR050528">
    <property type="entry name" value="L-type_Lectin-RKs"/>
</dbReference>
<evidence type="ECO:0000259" key="19">
    <source>
        <dbReference type="PROSITE" id="PS50011"/>
    </source>
</evidence>
<dbReference type="OrthoDB" id="1913956at2759"/>
<proteinExistence type="inferred from homology"/>
<dbReference type="InterPro" id="IPR013320">
    <property type="entry name" value="ConA-like_dom_sf"/>
</dbReference>
<evidence type="ECO:0000256" key="10">
    <source>
        <dbReference type="ARBA" id="ARBA00022741"/>
    </source>
</evidence>
<dbReference type="FunFam" id="1.10.510.10:FF:000444">
    <property type="entry name" value="probable L-type lectin-domain containing receptor kinase S.5"/>
    <property type="match status" value="1"/>
</dbReference>
<feature type="chain" id="PRO_5035456050" description="Protein kinase domain-containing protein" evidence="18">
    <location>
        <begin position="20"/>
        <end position="679"/>
    </location>
</feature>
<dbReference type="InterPro" id="IPR001245">
    <property type="entry name" value="Ser-Thr/Tyr_kinase_cat_dom"/>
</dbReference>
<dbReference type="Pfam" id="PF07714">
    <property type="entry name" value="PK_Tyr_Ser-Thr"/>
    <property type="match status" value="1"/>
</dbReference>
<reference evidence="20" key="1">
    <citation type="submission" date="2020-03" db="EMBL/GenBank/DDBJ databases">
        <title>A high-quality chromosome-level genome assembly of a woody plant with both climbing and erect habits, Rhamnella rubrinervis.</title>
        <authorList>
            <person name="Lu Z."/>
            <person name="Yang Y."/>
            <person name="Zhu X."/>
            <person name="Sun Y."/>
        </authorList>
    </citation>
    <scope>NUCLEOTIDE SEQUENCE</scope>
    <source>
        <strain evidence="20">BYM</strain>
        <tissue evidence="20">Leaf</tissue>
    </source>
</reference>
<dbReference type="Gene3D" id="2.60.120.200">
    <property type="match status" value="1"/>
</dbReference>
<dbReference type="AlphaFoldDB" id="A0A8K0DVC0"/>
<dbReference type="Proteomes" id="UP000796880">
    <property type="component" value="Unassembled WGS sequence"/>
</dbReference>
<dbReference type="PROSITE" id="PS50011">
    <property type="entry name" value="PROTEIN_KINASE_DOM"/>
    <property type="match status" value="1"/>
</dbReference>
<evidence type="ECO:0000256" key="15">
    <source>
        <dbReference type="ARBA" id="ARBA00023170"/>
    </source>
</evidence>
<dbReference type="PANTHER" id="PTHR27007">
    <property type="match status" value="1"/>
</dbReference>
<comment type="subcellular location">
    <subcellularLocation>
        <location evidence="1">Membrane</location>
        <topology evidence="1">Single-pass type I membrane protein</topology>
    </subcellularLocation>
</comment>
<keyword evidence="21" id="KW-1185">Reference proteome</keyword>
<dbReference type="GO" id="GO:0006952">
    <property type="term" value="P:defense response"/>
    <property type="evidence" value="ECO:0007669"/>
    <property type="project" value="UniProtKB-ARBA"/>
</dbReference>
<evidence type="ECO:0000256" key="4">
    <source>
        <dbReference type="ARBA" id="ARBA00010217"/>
    </source>
</evidence>
<keyword evidence="9" id="KW-0430">Lectin</keyword>
<evidence type="ECO:0000256" key="11">
    <source>
        <dbReference type="ARBA" id="ARBA00022777"/>
    </source>
</evidence>
<evidence type="ECO:0000256" key="1">
    <source>
        <dbReference type="ARBA" id="ARBA00004479"/>
    </source>
</evidence>
<dbReference type="PROSITE" id="PS00108">
    <property type="entry name" value="PROTEIN_KINASE_ST"/>
    <property type="match status" value="1"/>
</dbReference>
<keyword evidence="13 17" id="KW-1133">Transmembrane helix</keyword>